<dbReference type="PANTHER" id="PTHR47338:SF10">
    <property type="entry name" value="TRANSCRIPTION FACTOR DOMAIN-CONTAINING PROTEIN-RELATED"/>
    <property type="match status" value="1"/>
</dbReference>
<evidence type="ECO:0000256" key="3">
    <source>
        <dbReference type="ARBA" id="ARBA00023015"/>
    </source>
</evidence>
<evidence type="ECO:0000256" key="2">
    <source>
        <dbReference type="ARBA" id="ARBA00022723"/>
    </source>
</evidence>
<dbReference type="Gene3D" id="4.10.240.10">
    <property type="entry name" value="Zn(2)-C6 fungal-type DNA-binding domain"/>
    <property type="match status" value="1"/>
</dbReference>
<dbReference type="Pfam" id="PF04082">
    <property type="entry name" value="Fungal_trans"/>
    <property type="match status" value="1"/>
</dbReference>
<dbReference type="SMART" id="SM00066">
    <property type="entry name" value="GAL4"/>
    <property type="match status" value="1"/>
</dbReference>
<reference evidence="8 9" key="1">
    <citation type="submission" date="2014-02" db="EMBL/GenBank/DDBJ databases">
        <title>The Genome Sequence of Trichophyton interdigitale MR816.</title>
        <authorList>
            <consortium name="The Broad Institute Genomics Platform"/>
            <person name="Cuomo C.A."/>
            <person name="White T.C."/>
            <person name="Graser Y."/>
            <person name="Martinez-Rossi N."/>
            <person name="Heitman J."/>
            <person name="Young S.K."/>
            <person name="Zeng Q."/>
            <person name="Gargeya S."/>
            <person name="Abouelleil A."/>
            <person name="Alvarado L."/>
            <person name="Chapman S.B."/>
            <person name="Gainer-Dewar J."/>
            <person name="Goldberg J."/>
            <person name="Griggs A."/>
            <person name="Gujja S."/>
            <person name="Hansen M."/>
            <person name="Howarth C."/>
            <person name="Imamovic A."/>
            <person name="Larimer J."/>
            <person name="Martinez D."/>
            <person name="Murphy C."/>
            <person name="Pearson M.D."/>
            <person name="Persinoti G."/>
            <person name="Poon T."/>
            <person name="Priest M."/>
            <person name="Roberts A.D."/>
            <person name="Saif S."/>
            <person name="Shea T.D."/>
            <person name="Sykes S.N."/>
            <person name="Wortman J."/>
            <person name="Nusbaum C."/>
            <person name="Birren B."/>
        </authorList>
    </citation>
    <scope>NUCLEOTIDE SEQUENCE [LARGE SCALE GENOMIC DNA]</scope>
    <source>
        <strain evidence="8 9">MR816</strain>
    </source>
</reference>
<evidence type="ECO:0000313" key="9">
    <source>
        <dbReference type="Proteomes" id="UP000024533"/>
    </source>
</evidence>
<dbReference type="InterPro" id="IPR050815">
    <property type="entry name" value="TF_fung"/>
</dbReference>
<dbReference type="Proteomes" id="UP000024533">
    <property type="component" value="Unassembled WGS sequence"/>
</dbReference>
<dbReference type="GO" id="GO:0003677">
    <property type="term" value="F:DNA binding"/>
    <property type="evidence" value="ECO:0007669"/>
    <property type="project" value="UniProtKB-KW"/>
</dbReference>
<dbReference type="Pfam" id="PF00172">
    <property type="entry name" value="Zn_clus"/>
    <property type="match status" value="1"/>
</dbReference>
<evidence type="ECO:0000256" key="6">
    <source>
        <dbReference type="ARBA" id="ARBA00023242"/>
    </source>
</evidence>
<dbReference type="GO" id="GO:0006351">
    <property type="term" value="P:DNA-templated transcription"/>
    <property type="evidence" value="ECO:0007669"/>
    <property type="project" value="InterPro"/>
</dbReference>
<comment type="caution">
    <text evidence="8">The sequence shown here is derived from an EMBL/GenBank/DDBJ whole genome shotgun (WGS) entry which is preliminary data.</text>
</comment>
<keyword evidence="6" id="KW-0539">Nucleus</keyword>
<protein>
    <recommendedName>
        <fullName evidence="7">Zn(2)-C6 fungal-type domain-containing protein</fullName>
    </recommendedName>
</protein>
<dbReference type="OrthoDB" id="4685598at2759"/>
<dbReference type="CDD" id="cd12148">
    <property type="entry name" value="fungal_TF_MHR"/>
    <property type="match status" value="1"/>
</dbReference>
<dbReference type="PROSITE" id="PS50048">
    <property type="entry name" value="ZN2_CY6_FUNGAL_2"/>
    <property type="match status" value="1"/>
</dbReference>
<dbReference type="GO" id="GO:0005634">
    <property type="term" value="C:nucleus"/>
    <property type="evidence" value="ECO:0007669"/>
    <property type="project" value="UniProtKB-SubCell"/>
</dbReference>
<dbReference type="GO" id="GO:0008270">
    <property type="term" value="F:zinc ion binding"/>
    <property type="evidence" value="ECO:0007669"/>
    <property type="project" value="InterPro"/>
</dbReference>
<evidence type="ECO:0000259" key="7">
    <source>
        <dbReference type="PROSITE" id="PS50048"/>
    </source>
</evidence>
<accession>A0A059IYQ0</accession>
<comment type="subcellular location">
    <subcellularLocation>
        <location evidence="1">Nucleus</location>
    </subcellularLocation>
</comment>
<name>A0A059IYQ0_TRIIM</name>
<organism evidence="8 9">
    <name type="scientific">Trichophyton interdigitale (strain MR816)</name>
    <dbReference type="NCBI Taxonomy" id="1215338"/>
    <lineage>
        <taxon>Eukaryota</taxon>
        <taxon>Fungi</taxon>
        <taxon>Dikarya</taxon>
        <taxon>Ascomycota</taxon>
        <taxon>Pezizomycotina</taxon>
        <taxon>Eurotiomycetes</taxon>
        <taxon>Eurotiomycetidae</taxon>
        <taxon>Onygenales</taxon>
        <taxon>Arthrodermataceae</taxon>
        <taxon>Trichophyton</taxon>
    </lineage>
</organism>
<sequence length="585" mass="65733">MSKRPRHIACRTCRERKIRCDGQQPCSRCAGQSQSCVYTTPSSSDAGTSDLTQQLQMMNDRLRRAEAQLANQACWAITEDPLATPGTYPYTSWPTNTIQSPIPLSPSSYMALPIDMESPQPEWALDTFAGLPPVTQPSSGSSTSSSFSIPHSNYEDRILSPQNMLKLQEAFFQSHSHLFPMLDQWRHLANPVVIQSEPWKSSIYYAICTHGALVSGNPSLEEACYHRARRELELSDMGGPGSQFFKIETLQASLLIALYEFRRSYLPRAWISHARCTRLVQLLGLQKLDRVGAPEEDEVELEEKRLTFWATYVFDCLINISFGGSLAFSEREITTRLPRYIHQSSDVLPPQQPSTLSHLLQSPDLSPMTPYMATIIIVTTWAKTLKHARDADSYELDDQNRHQFWASHQALDATINRVEACLGDLTQFTLLADPTVSFLNAARHAAAISLYQTAITAAVPARLPVALIESWQLRCQNSAMEIISLSGVMLEGNLLHNIKHFNPFILLSIYTACAYLARVIRTGSPDSRILDPIESTLRSFNRTEIKTANPTLDVFLPRIFKDIEDTRAFPEPMIDPSLWLLNPGE</sequence>
<keyword evidence="4" id="KW-0238">DNA-binding</keyword>
<dbReference type="InterPro" id="IPR036864">
    <property type="entry name" value="Zn2-C6_fun-type_DNA-bd_sf"/>
</dbReference>
<dbReference type="CDD" id="cd00067">
    <property type="entry name" value="GAL4"/>
    <property type="match status" value="1"/>
</dbReference>
<keyword evidence="2" id="KW-0479">Metal-binding</keyword>
<dbReference type="PANTHER" id="PTHR47338">
    <property type="entry name" value="ZN(II)2CYS6 TRANSCRIPTION FACTOR (EUROFUNG)-RELATED"/>
    <property type="match status" value="1"/>
</dbReference>
<feature type="domain" description="Zn(2)-C6 fungal-type" evidence="7">
    <location>
        <begin position="9"/>
        <end position="38"/>
    </location>
</feature>
<keyword evidence="5" id="KW-0804">Transcription</keyword>
<dbReference type="SMART" id="SM00906">
    <property type="entry name" value="Fungal_trans"/>
    <property type="match status" value="1"/>
</dbReference>
<evidence type="ECO:0000256" key="1">
    <source>
        <dbReference type="ARBA" id="ARBA00004123"/>
    </source>
</evidence>
<dbReference type="SUPFAM" id="SSF57701">
    <property type="entry name" value="Zn2/Cys6 DNA-binding domain"/>
    <property type="match status" value="1"/>
</dbReference>
<keyword evidence="9" id="KW-1185">Reference proteome</keyword>
<evidence type="ECO:0000256" key="5">
    <source>
        <dbReference type="ARBA" id="ARBA00023163"/>
    </source>
</evidence>
<dbReference type="InterPro" id="IPR007219">
    <property type="entry name" value="XnlR_reg_dom"/>
</dbReference>
<proteinExistence type="predicted"/>
<gene>
    <name evidence="8" type="ORF">H109_07344</name>
</gene>
<dbReference type="GO" id="GO:0000981">
    <property type="term" value="F:DNA-binding transcription factor activity, RNA polymerase II-specific"/>
    <property type="evidence" value="ECO:0007669"/>
    <property type="project" value="InterPro"/>
</dbReference>
<dbReference type="PROSITE" id="PS00463">
    <property type="entry name" value="ZN2_CY6_FUNGAL_1"/>
    <property type="match status" value="1"/>
</dbReference>
<dbReference type="InterPro" id="IPR001138">
    <property type="entry name" value="Zn2Cys6_DnaBD"/>
</dbReference>
<dbReference type="HOGENOM" id="CLU_011017_4_0_1"/>
<evidence type="ECO:0000256" key="4">
    <source>
        <dbReference type="ARBA" id="ARBA00023125"/>
    </source>
</evidence>
<dbReference type="STRING" id="1215338.A0A059IYQ0"/>
<dbReference type="AlphaFoldDB" id="A0A059IYQ0"/>
<evidence type="ECO:0000313" key="8">
    <source>
        <dbReference type="EMBL" id="KDB20705.1"/>
    </source>
</evidence>
<dbReference type="EMBL" id="AOKY01000719">
    <property type="protein sequence ID" value="KDB20705.1"/>
    <property type="molecule type" value="Genomic_DNA"/>
</dbReference>
<keyword evidence="3" id="KW-0805">Transcription regulation</keyword>
<dbReference type="OMA" id="YYAICTH"/>